<keyword evidence="3" id="KW-1185">Reference proteome</keyword>
<reference evidence="2 3" key="1">
    <citation type="submission" date="2017-12" db="EMBL/GenBank/DDBJ databases">
        <title>Integrating genomic resources of turbot (Scophthalmus maximus) in depth evaluation of genetic and physical mapping variation across individuals.</title>
        <authorList>
            <person name="Martinez P."/>
        </authorList>
    </citation>
    <scope>NUCLEOTIDE SEQUENCE [LARGE SCALE GENOMIC DNA]</scope>
</reference>
<accession>A0A2U9BY11</accession>
<gene>
    <name evidence="2" type="ORF">SMAX5B_012785</name>
</gene>
<protein>
    <submittedName>
        <fullName evidence="2">Uncharacterized protein</fullName>
    </submittedName>
</protein>
<dbReference type="Proteomes" id="UP000246464">
    <property type="component" value="Chromosome 10"/>
</dbReference>
<evidence type="ECO:0000313" key="3">
    <source>
        <dbReference type="Proteomes" id="UP000246464"/>
    </source>
</evidence>
<dbReference type="EMBL" id="CP026252">
    <property type="protein sequence ID" value="AWP08743.1"/>
    <property type="molecule type" value="Genomic_DNA"/>
</dbReference>
<evidence type="ECO:0000313" key="2">
    <source>
        <dbReference type="EMBL" id="AWP08743.1"/>
    </source>
</evidence>
<proteinExistence type="predicted"/>
<organism evidence="2 3">
    <name type="scientific">Scophthalmus maximus</name>
    <name type="common">Turbot</name>
    <name type="synonym">Psetta maxima</name>
    <dbReference type="NCBI Taxonomy" id="52904"/>
    <lineage>
        <taxon>Eukaryota</taxon>
        <taxon>Metazoa</taxon>
        <taxon>Chordata</taxon>
        <taxon>Craniata</taxon>
        <taxon>Vertebrata</taxon>
        <taxon>Euteleostomi</taxon>
        <taxon>Actinopterygii</taxon>
        <taxon>Neopterygii</taxon>
        <taxon>Teleostei</taxon>
        <taxon>Neoteleostei</taxon>
        <taxon>Acanthomorphata</taxon>
        <taxon>Carangaria</taxon>
        <taxon>Pleuronectiformes</taxon>
        <taxon>Pleuronectoidei</taxon>
        <taxon>Scophthalmidae</taxon>
        <taxon>Scophthalmus</taxon>
    </lineage>
</organism>
<name>A0A2U9BY11_SCOMX</name>
<dbReference type="AlphaFoldDB" id="A0A2U9BY11"/>
<sequence length="52" mass="6010">MEYEEQARDEMGDGSTDRQEGSEYMGDEIKLNERGVNRGRGSEKQKRKRESG</sequence>
<evidence type="ECO:0000256" key="1">
    <source>
        <dbReference type="SAM" id="MobiDB-lite"/>
    </source>
</evidence>
<feature type="region of interest" description="Disordered" evidence="1">
    <location>
        <begin position="1"/>
        <end position="52"/>
    </location>
</feature>